<evidence type="ECO:0000256" key="1">
    <source>
        <dbReference type="ARBA" id="ARBA00008857"/>
    </source>
</evidence>
<keyword evidence="2" id="KW-0229">DNA integration</keyword>
<dbReference type="EMBL" id="FNSO01000003">
    <property type="protein sequence ID" value="SEB46850.1"/>
    <property type="molecule type" value="Genomic_DNA"/>
</dbReference>
<reference evidence="10" key="1">
    <citation type="submission" date="2016-10" db="EMBL/GenBank/DDBJ databases">
        <authorList>
            <person name="Varghese N."/>
            <person name="Submissions S."/>
        </authorList>
    </citation>
    <scope>NUCLEOTIDE SEQUENCE [LARGE SCALE GENOMIC DNA]</scope>
    <source>
        <strain evidence="10">DSM 44544</strain>
    </source>
</reference>
<dbReference type="Gene3D" id="1.10.150.130">
    <property type="match status" value="1"/>
</dbReference>
<evidence type="ECO:0000256" key="3">
    <source>
        <dbReference type="ARBA" id="ARBA00023125"/>
    </source>
</evidence>
<dbReference type="GO" id="GO:0006310">
    <property type="term" value="P:DNA recombination"/>
    <property type="evidence" value="ECO:0007669"/>
    <property type="project" value="UniProtKB-KW"/>
</dbReference>
<dbReference type="PROSITE" id="PS51898">
    <property type="entry name" value="TYR_RECOMBINASE"/>
    <property type="match status" value="1"/>
</dbReference>
<dbReference type="Gene3D" id="1.10.443.10">
    <property type="entry name" value="Intergrase catalytic core"/>
    <property type="match status" value="1"/>
</dbReference>
<dbReference type="InterPro" id="IPR044068">
    <property type="entry name" value="CB"/>
</dbReference>
<dbReference type="InterPro" id="IPR010998">
    <property type="entry name" value="Integrase_recombinase_N"/>
</dbReference>
<dbReference type="InterPro" id="IPR002104">
    <property type="entry name" value="Integrase_catalytic"/>
</dbReference>
<dbReference type="PROSITE" id="PS51900">
    <property type="entry name" value="CB"/>
    <property type="match status" value="1"/>
</dbReference>
<dbReference type="PANTHER" id="PTHR30349">
    <property type="entry name" value="PHAGE INTEGRASE-RELATED"/>
    <property type="match status" value="1"/>
</dbReference>
<dbReference type="GO" id="GO:0015074">
    <property type="term" value="P:DNA integration"/>
    <property type="evidence" value="ECO:0007669"/>
    <property type="project" value="UniProtKB-KW"/>
</dbReference>
<feature type="region of interest" description="Disordered" evidence="6">
    <location>
        <begin position="136"/>
        <end position="163"/>
    </location>
</feature>
<sequence length="481" mass="53723">MTQQPPFVNALLDGRVDWLRQERLTDGTPYLLSPTFRYDVDLNDFFRSAVMAQRAPLTQQGYARDLAAFLSFLWSARGRRSWRDASEADHLAYLVWRRQDPAGPRVSGATWDREVAAVNQFYRWALQAGHVQAHPIPQTSRRPLPAGAGWAGSRTLDEQRPATYSHDGVRDRVAWLPPAAYRAWRDVGLRGYGPDGLPRPGFRGRWATRNALFSDLMVRTGLRLQEQSALTTFEVPPGGGAASGYRRFWLPAAIAKGASARWVYVPGGVLGDLHEYLTIDRAAVVAEAQADGRYWRVRRPLVVEDPARPVVARAGVARSVDVARLGPGERRRLLVEGECGLEPAALWLGEQGWPITMSRWKGVFAEGNDRCRAAGLAAHCHPHMLRHSFAVVTLEQLQRGHLAALGELTAAQRGQYTRIFGDPLDWVRRRLGHRSVVTTQIYLHALAELEMETRTALVPDGWEDPREPAVLGMAGQDEASW</sequence>
<gene>
    <name evidence="9" type="ORF">SAMN04489727_1992</name>
</gene>
<evidence type="ECO:0000313" key="9">
    <source>
        <dbReference type="EMBL" id="SEB46850.1"/>
    </source>
</evidence>
<dbReference type="STRING" id="208445.SAMN04489727_1992"/>
<evidence type="ECO:0000256" key="6">
    <source>
        <dbReference type="SAM" id="MobiDB-lite"/>
    </source>
</evidence>
<dbReference type="GO" id="GO:0003677">
    <property type="term" value="F:DNA binding"/>
    <property type="evidence" value="ECO:0007669"/>
    <property type="project" value="UniProtKB-UniRule"/>
</dbReference>
<dbReference type="SUPFAM" id="SSF47823">
    <property type="entry name" value="lambda integrase-like, N-terminal domain"/>
    <property type="match status" value="1"/>
</dbReference>
<comment type="similarity">
    <text evidence="1">Belongs to the 'phage' integrase family.</text>
</comment>
<dbReference type="InterPro" id="IPR004107">
    <property type="entry name" value="Integrase_SAM-like_N"/>
</dbReference>
<evidence type="ECO:0000256" key="5">
    <source>
        <dbReference type="PROSITE-ProRule" id="PRU01248"/>
    </source>
</evidence>
<feature type="domain" description="Tyr recombinase" evidence="7">
    <location>
        <begin position="171"/>
        <end position="456"/>
    </location>
</feature>
<evidence type="ECO:0000259" key="8">
    <source>
        <dbReference type="PROSITE" id="PS51900"/>
    </source>
</evidence>
<dbReference type="AlphaFoldDB" id="A0A1H4JKJ5"/>
<keyword evidence="4" id="KW-0233">DNA recombination</keyword>
<dbReference type="InterPro" id="IPR013762">
    <property type="entry name" value="Integrase-like_cat_sf"/>
</dbReference>
<dbReference type="InterPro" id="IPR050090">
    <property type="entry name" value="Tyrosine_recombinase_XerCD"/>
</dbReference>
<evidence type="ECO:0000313" key="10">
    <source>
        <dbReference type="Proteomes" id="UP000199622"/>
    </source>
</evidence>
<evidence type="ECO:0000256" key="4">
    <source>
        <dbReference type="ARBA" id="ARBA00023172"/>
    </source>
</evidence>
<dbReference type="Proteomes" id="UP000199622">
    <property type="component" value="Unassembled WGS sequence"/>
</dbReference>
<feature type="domain" description="Core-binding (CB)" evidence="8">
    <location>
        <begin position="37"/>
        <end position="126"/>
    </location>
</feature>
<proteinExistence type="inferred from homology"/>
<evidence type="ECO:0000259" key="7">
    <source>
        <dbReference type="PROSITE" id="PS51898"/>
    </source>
</evidence>
<evidence type="ECO:0000256" key="2">
    <source>
        <dbReference type="ARBA" id="ARBA00022908"/>
    </source>
</evidence>
<keyword evidence="10" id="KW-1185">Reference proteome</keyword>
<protein>
    <submittedName>
        <fullName evidence="9">Phage integrase, N-terminal SAM-like domain</fullName>
    </submittedName>
</protein>
<organism evidence="9 10">
    <name type="scientific">Amycolatopsis tolypomycina</name>
    <dbReference type="NCBI Taxonomy" id="208445"/>
    <lineage>
        <taxon>Bacteria</taxon>
        <taxon>Bacillati</taxon>
        <taxon>Actinomycetota</taxon>
        <taxon>Actinomycetes</taxon>
        <taxon>Pseudonocardiales</taxon>
        <taxon>Pseudonocardiaceae</taxon>
        <taxon>Amycolatopsis</taxon>
    </lineage>
</organism>
<name>A0A1H4JKJ5_9PSEU</name>
<dbReference type="InterPro" id="IPR011010">
    <property type="entry name" value="DNA_brk_join_enz"/>
</dbReference>
<dbReference type="PANTHER" id="PTHR30349:SF64">
    <property type="entry name" value="PROPHAGE INTEGRASE INTD-RELATED"/>
    <property type="match status" value="1"/>
</dbReference>
<dbReference type="SUPFAM" id="SSF56349">
    <property type="entry name" value="DNA breaking-rejoining enzymes"/>
    <property type="match status" value="1"/>
</dbReference>
<keyword evidence="3 5" id="KW-0238">DNA-binding</keyword>
<dbReference type="Pfam" id="PF02899">
    <property type="entry name" value="Phage_int_SAM_1"/>
    <property type="match status" value="1"/>
</dbReference>
<accession>A0A1H4JKJ5</accession>